<evidence type="ECO:0000313" key="3">
    <source>
        <dbReference type="Proteomes" id="UP000220251"/>
    </source>
</evidence>
<evidence type="ECO:0000313" key="2">
    <source>
        <dbReference type="EMBL" id="CRX38354.1"/>
    </source>
</evidence>
<protein>
    <submittedName>
        <fullName evidence="2">Putative secreted protein</fullName>
    </submittedName>
</protein>
<dbReference type="RefSeq" id="WP_098038218.1">
    <property type="nucleotide sequence ID" value="NZ_CWGJ01000012.1"/>
</dbReference>
<dbReference type="OrthoDB" id="273229at2"/>
<gene>
    <name evidence="2" type="ORF">ELAC_1009</name>
</gene>
<evidence type="ECO:0000256" key="1">
    <source>
        <dbReference type="SAM" id="SignalP"/>
    </source>
</evidence>
<organism evidence="2 3">
    <name type="scientific">Estrella lausannensis</name>
    <dbReference type="NCBI Taxonomy" id="483423"/>
    <lineage>
        <taxon>Bacteria</taxon>
        <taxon>Pseudomonadati</taxon>
        <taxon>Chlamydiota</taxon>
        <taxon>Chlamydiia</taxon>
        <taxon>Parachlamydiales</taxon>
        <taxon>Candidatus Criblamydiaceae</taxon>
        <taxon>Estrella</taxon>
    </lineage>
</organism>
<name>A0A0H5DRM2_9BACT</name>
<dbReference type="EMBL" id="CWGJ01000012">
    <property type="protein sequence ID" value="CRX38354.1"/>
    <property type="molecule type" value="Genomic_DNA"/>
</dbReference>
<proteinExistence type="predicted"/>
<keyword evidence="3" id="KW-1185">Reference proteome</keyword>
<dbReference type="AlphaFoldDB" id="A0A0H5DRM2"/>
<dbReference type="Proteomes" id="UP000220251">
    <property type="component" value="Unassembled WGS sequence"/>
</dbReference>
<feature type="chain" id="PRO_5005217835" evidence="1">
    <location>
        <begin position="24"/>
        <end position="412"/>
    </location>
</feature>
<accession>A0A0H5DRM2</accession>
<keyword evidence="1" id="KW-0732">Signal</keyword>
<sequence>MRRFITYLLLAMLMAFSAEPSFSVTPVHEGLIGAIGEGIVPASVRERPPGLPRELRPEKGSDFDENAIWLSGYWIWDPEKNSYAFVKGIYRVPPPGMKWQPPRWIERGGYWIRLKGYWHPIDRSLARLQQTPSLCKVEEKPTDSPLSPCLYAPGFWVRDLQGGLKRSIPGRWVVLEKDRTYTPADFVFDGEGFILVPPYFDLPLEKRFAVKAGEGNSTNLDALLVELFLSYPDYQFFLQEHFVRNPAYWLLKGSVPSWWLWKGSTLLSRTESWWLFWWWTHPGFPQPEWINPELAAKIYPPSTALVETMQRKTPPSIVMSWGAAELDDLLRVINSHRHNFINFIPDSEDVKIALAGLEPESPDQVHPLQPEGKHPYLSLTGNSWPRFNRTEDSSRAFLFSGKFLPFGVEEAR</sequence>
<feature type="signal peptide" evidence="1">
    <location>
        <begin position="1"/>
        <end position="23"/>
    </location>
</feature>
<reference evidence="3" key="1">
    <citation type="submission" date="2015-06" db="EMBL/GenBank/DDBJ databases">
        <authorList>
            <person name="Bertelli C."/>
        </authorList>
    </citation>
    <scope>NUCLEOTIDE SEQUENCE [LARGE SCALE GENOMIC DNA]</scope>
    <source>
        <strain evidence="3">CRIB-30</strain>
    </source>
</reference>